<dbReference type="EMBL" id="BARW01000127">
    <property type="protein sequence ID" value="GAI59950.1"/>
    <property type="molecule type" value="Genomic_DNA"/>
</dbReference>
<evidence type="ECO:0000259" key="2">
    <source>
        <dbReference type="Pfam" id="PF01051"/>
    </source>
</evidence>
<name>X1R9Z8_9ZZZZ</name>
<dbReference type="GO" id="GO:0003887">
    <property type="term" value="F:DNA-directed DNA polymerase activity"/>
    <property type="evidence" value="ECO:0007669"/>
    <property type="project" value="InterPro"/>
</dbReference>
<comment type="caution">
    <text evidence="3">The sequence shown here is derived from an EMBL/GenBank/DDBJ whole genome shotgun (WGS) entry which is preliminary data.</text>
</comment>
<dbReference type="GO" id="GO:0006270">
    <property type="term" value="P:DNA replication initiation"/>
    <property type="evidence" value="ECO:0007669"/>
    <property type="project" value="InterPro"/>
</dbReference>
<dbReference type="InterPro" id="IPR000525">
    <property type="entry name" value="Initiator_Rep_WH1"/>
</dbReference>
<feature type="region of interest" description="Disordered" evidence="1">
    <location>
        <begin position="233"/>
        <end position="253"/>
    </location>
</feature>
<feature type="compositionally biased region" description="Low complexity" evidence="1">
    <location>
        <begin position="233"/>
        <end position="242"/>
    </location>
</feature>
<organism evidence="3">
    <name type="scientific">marine sediment metagenome</name>
    <dbReference type="NCBI Taxonomy" id="412755"/>
    <lineage>
        <taxon>unclassified sequences</taxon>
        <taxon>metagenomes</taxon>
        <taxon>ecological metagenomes</taxon>
    </lineage>
</organism>
<accession>X1R9Z8</accession>
<dbReference type="Pfam" id="PF21205">
    <property type="entry name" value="Rep3_C"/>
    <property type="match status" value="1"/>
</dbReference>
<dbReference type="InterPro" id="IPR036390">
    <property type="entry name" value="WH_DNA-bd_sf"/>
</dbReference>
<evidence type="ECO:0000313" key="3">
    <source>
        <dbReference type="EMBL" id="GAI59950.1"/>
    </source>
</evidence>
<dbReference type="InterPro" id="IPR036388">
    <property type="entry name" value="WH-like_DNA-bd_sf"/>
</dbReference>
<evidence type="ECO:0000256" key="1">
    <source>
        <dbReference type="SAM" id="MobiDB-lite"/>
    </source>
</evidence>
<dbReference type="SUPFAM" id="SSF46785">
    <property type="entry name" value="Winged helix' DNA-binding domain"/>
    <property type="match status" value="2"/>
</dbReference>
<feature type="domain" description="Initiator Rep protein WH1" evidence="2">
    <location>
        <begin position="7"/>
        <end position="156"/>
    </location>
</feature>
<reference evidence="3" key="1">
    <citation type="journal article" date="2014" name="Front. Microbiol.">
        <title>High frequency of phylogenetically diverse reductive dehalogenase-homologous genes in deep subseafloor sedimentary metagenomes.</title>
        <authorList>
            <person name="Kawai M."/>
            <person name="Futagami T."/>
            <person name="Toyoda A."/>
            <person name="Takaki Y."/>
            <person name="Nishi S."/>
            <person name="Hori S."/>
            <person name="Arai W."/>
            <person name="Tsubouchi T."/>
            <person name="Morono Y."/>
            <person name="Uchiyama I."/>
            <person name="Ito T."/>
            <person name="Fujiyama A."/>
            <person name="Inagaki F."/>
            <person name="Takami H."/>
        </authorList>
    </citation>
    <scope>NUCLEOTIDE SEQUENCE</scope>
    <source>
        <strain evidence="3">Expedition CK06-06</strain>
    </source>
</reference>
<dbReference type="Gene3D" id="1.10.10.10">
    <property type="entry name" value="Winged helix-like DNA-binding domain superfamily/Winged helix DNA-binding domain"/>
    <property type="match status" value="2"/>
</dbReference>
<sequence length="280" mass="31845">MENKPMVYKSNALVEAAYRLSVQEQRIILACIGQVRRDEEVTDEVLYSITAADLAAVAGIAVGDAYKELKDAALRLKRREVRLTQEPNGKGKKPKTMITGWVQTIFYIEGEGRVELRFTKDMLPYLTGLQREFTRYALSDVAKMTSAHGIRLYELLAQWPDGHRVIEVDELRRWLQLEDRYPLMADFRRNVIQPAVEQINEHSPLSLTWSQRKTGRKVTHLVFDYAPKKPAKALGKAPGGAQAKRKGGKLTKEEVERLARPGESWEAAYARLNQIPLELA</sequence>
<dbReference type="Pfam" id="PF01051">
    <property type="entry name" value="Rep3_N"/>
    <property type="match status" value="1"/>
</dbReference>
<protein>
    <recommendedName>
        <fullName evidence="2">Initiator Rep protein WH1 domain-containing protein</fullName>
    </recommendedName>
</protein>
<dbReference type="AlphaFoldDB" id="X1R9Z8"/>
<gene>
    <name evidence="3" type="ORF">S12H4_00810</name>
</gene>
<proteinExistence type="predicted"/>